<dbReference type="Pfam" id="PF05147">
    <property type="entry name" value="LANC_like"/>
    <property type="match status" value="1"/>
</dbReference>
<dbReference type="GO" id="GO:0031179">
    <property type="term" value="P:peptide modification"/>
    <property type="evidence" value="ECO:0007669"/>
    <property type="project" value="InterPro"/>
</dbReference>
<dbReference type="AlphaFoldDB" id="A0A919DJ52"/>
<dbReference type="SUPFAM" id="SSF56112">
    <property type="entry name" value="Protein kinase-like (PK-like)"/>
    <property type="match status" value="1"/>
</dbReference>
<reference evidence="2" key="2">
    <citation type="submission" date="2020-09" db="EMBL/GenBank/DDBJ databases">
        <authorList>
            <person name="Sun Q."/>
            <person name="Ohkuma M."/>
        </authorList>
    </citation>
    <scope>NUCLEOTIDE SEQUENCE</scope>
    <source>
        <strain evidence="2">JCM 4784</strain>
    </source>
</reference>
<organism evidence="2 3">
    <name type="scientific">Streptomyces longispororuber</name>
    <dbReference type="NCBI Taxonomy" id="68230"/>
    <lineage>
        <taxon>Bacteria</taxon>
        <taxon>Bacillati</taxon>
        <taxon>Actinomycetota</taxon>
        <taxon>Actinomycetes</taxon>
        <taxon>Kitasatosporales</taxon>
        <taxon>Streptomycetaceae</taxon>
        <taxon>Streptomyces</taxon>
    </lineage>
</organism>
<name>A0A919DJ52_9ACTN</name>
<dbReference type="Gene3D" id="1.10.510.10">
    <property type="entry name" value="Transferase(Phosphotransferase) domain 1"/>
    <property type="match status" value="1"/>
</dbReference>
<dbReference type="EMBL" id="BNBT01000025">
    <property type="protein sequence ID" value="GHE52995.1"/>
    <property type="molecule type" value="Genomic_DNA"/>
</dbReference>
<reference evidence="2" key="1">
    <citation type="journal article" date="2014" name="Int. J. Syst. Evol. Microbiol.">
        <title>Complete genome sequence of Corynebacterium casei LMG S-19264T (=DSM 44701T), isolated from a smear-ripened cheese.</title>
        <authorList>
            <consortium name="US DOE Joint Genome Institute (JGI-PGF)"/>
            <person name="Walter F."/>
            <person name="Albersmeier A."/>
            <person name="Kalinowski J."/>
            <person name="Ruckert C."/>
        </authorList>
    </citation>
    <scope>NUCLEOTIDE SEQUENCE</scope>
    <source>
        <strain evidence="2">JCM 4784</strain>
    </source>
</reference>
<evidence type="ECO:0000259" key="1">
    <source>
        <dbReference type="PROSITE" id="PS50011"/>
    </source>
</evidence>
<dbReference type="InterPro" id="IPR000719">
    <property type="entry name" value="Prot_kinase_dom"/>
</dbReference>
<dbReference type="Proteomes" id="UP000608024">
    <property type="component" value="Unassembled WGS sequence"/>
</dbReference>
<dbReference type="GO" id="GO:0005524">
    <property type="term" value="F:ATP binding"/>
    <property type="evidence" value="ECO:0007669"/>
    <property type="project" value="InterPro"/>
</dbReference>
<dbReference type="PROSITE" id="PS50011">
    <property type="entry name" value="PROTEIN_KINASE_DOM"/>
    <property type="match status" value="1"/>
</dbReference>
<gene>
    <name evidence="2" type="ORF">GCM10018785_23180</name>
</gene>
<feature type="domain" description="Protein kinase" evidence="1">
    <location>
        <begin position="207"/>
        <end position="465"/>
    </location>
</feature>
<protein>
    <submittedName>
        <fullName evidence="2">Serine/threonine protein kinase</fullName>
    </submittedName>
</protein>
<evidence type="ECO:0000313" key="2">
    <source>
        <dbReference type="EMBL" id="GHE52995.1"/>
    </source>
</evidence>
<dbReference type="InterPro" id="IPR011009">
    <property type="entry name" value="Kinase-like_dom_sf"/>
</dbReference>
<dbReference type="GO" id="GO:0004674">
    <property type="term" value="F:protein serine/threonine kinase activity"/>
    <property type="evidence" value="ECO:0007669"/>
    <property type="project" value="UniProtKB-KW"/>
</dbReference>
<sequence length="838" mass="89648">MMTPEDFHRFCLADPVFFERPELLADDAERFTATHLPPPPGWRRTESDWWVRLRPAGPALPAAGWLVHVSVGPADLEKTVEIVRGHCVEHGVPFDFVRSTTTAREVNGDRADRFGCGRLITVYAVDDAVLTRTLTDLHALLHGMSGPGVLGALAHRDGPLHVRHGPYDDRARPGGAVFTPPRDRPLPPVLAEDLAARRAAPVGDFPYRVRRALRLGCGGGTYLADARGGRTVVLKEARPGAGLDPGGTDAVARLAREEENLRHLEGLPCVPAVGPHRIASGHHFLEVEHVEGTNLFAESLRLPLTGPAAYARREAPRHARWAHRVLGRLAQALDAVRARGLRLGELKPHNVVLRPDGGVVLVDLASATALDDTRPPAHGDPAFTVPPGLTAAQAHAYLLACVRVALLLPVDHHDPVKVPTVVSAIARHYPLPPGQGDQMLAALLPHGRPRRPDTAGELFAAEPFDWPLVRDALVRGIHLSATPERADRLFPGTPTGPRALGGASFGYGAAGVLYALHQAGAEVPEEYARWLVDAARAVANPPPGLYDGLHGVAYTLDVLGHRDEALALLGRCPAAPEADLVGGRAGIALNLLHFAAATGDQRHADEALRLAGTLDAQAPPPARPDRYEPVGLLHGPTGAALLHCRLHELTGDEGHLDRAERHLAHDLARCVTAPDGGVHLRHSTTMLPYLHGGSWGLAAVLPYLLRHRPDAGRAALLAGVYRTCGSVYVRFPGLLRGRAGAVATLAAAQRDPGRAAPDRAAHRRALEAQIRLLAWHARTWRGALAFPGLRMPRLSMDLATGSAGVLLALAAAFDGATALPHLQPRSAARPDRRKEVNP</sequence>
<keyword evidence="2" id="KW-0418">Kinase</keyword>
<dbReference type="InterPro" id="IPR053524">
    <property type="entry name" value="Aerial_hyphae_peptide-synth"/>
</dbReference>
<dbReference type="CDD" id="cd04791">
    <property type="entry name" value="LanC_SerThrkinase"/>
    <property type="match status" value="1"/>
</dbReference>
<dbReference type="InterPro" id="IPR058053">
    <property type="entry name" value="RamC_C"/>
</dbReference>
<keyword evidence="3" id="KW-1185">Reference proteome</keyword>
<comment type="caution">
    <text evidence="2">The sequence shown here is derived from an EMBL/GenBank/DDBJ whole genome shotgun (WGS) entry which is preliminary data.</text>
</comment>
<accession>A0A919DJ52</accession>
<dbReference type="Gene3D" id="1.50.10.20">
    <property type="match status" value="2"/>
</dbReference>
<dbReference type="SMART" id="SM01260">
    <property type="entry name" value="LANC_like"/>
    <property type="match status" value="1"/>
</dbReference>
<dbReference type="RefSeq" id="WP_190135797.1">
    <property type="nucleotide sequence ID" value="NZ_BNBT01000025.1"/>
</dbReference>
<keyword evidence="2" id="KW-0723">Serine/threonine-protein kinase</keyword>
<evidence type="ECO:0000313" key="3">
    <source>
        <dbReference type="Proteomes" id="UP000608024"/>
    </source>
</evidence>
<dbReference type="InterPro" id="IPR007822">
    <property type="entry name" value="LANC-like"/>
</dbReference>
<dbReference type="InterPro" id="IPR057929">
    <property type="entry name" value="RamC_N"/>
</dbReference>
<keyword evidence="2" id="KW-0808">Transferase</keyword>
<proteinExistence type="predicted"/>
<dbReference type="NCBIfam" id="NF038151">
    <property type="entry name" value="lanthi_synth_III"/>
    <property type="match status" value="1"/>
</dbReference>
<dbReference type="SUPFAM" id="SSF158745">
    <property type="entry name" value="LanC-like"/>
    <property type="match status" value="1"/>
</dbReference>
<dbReference type="Pfam" id="PF25816">
    <property type="entry name" value="RamC_N"/>
    <property type="match status" value="1"/>
</dbReference>